<proteinExistence type="inferred from homology"/>
<evidence type="ECO:0000256" key="3">
    <source>
        <dbReference type="ARBA" id="ARBA00006958"/>
    </source>
</evidence>
<dbReference type="GO" id="GO:0046872">
    <property type="term" value="F:metal ion binding"/>
    <property type="evidence" value="ECO:0007669"/>
    <property type="project" value="UniProtKB-KW"/>
</dbReference>
<evidence type="ECO:0000313" key="11">
    <source>
        <dbReference type="Proteomes" id="UP001210211"/>
    </source>
</evidence>
<protein>
    <recommendedName>
        <fullName evidence="12">DDE Tnp4 domain-containing protein</fullName>
    </recommendedName>
</protein>
<keyword evidence="4" id="KW-0540">Nuclease</keyword>
<dbReference type="GO" id="GO:0004518">
    <property type="term" value="F:nuclease activity"/>
    <property type="evidence" value="ECO:0007669"/>
    <property type="project" value="UniProtKB-KW"/>
</dbReference>
<evidence type="ECO:0000256" key="6">
    <source>
        <dbReference type="ARBA" id="ARBA00022801"/>
    </source>
</evidence>
<comment type="similarity">
    <text evidence="3">Belongs to the HARBI1 family.</text>
</comment>
<keyword evidence="11" id="KW-1185">Reference proteome</keyword>
<evidence type="ECO:0000256" key="7">
    <source>
        <dbReference type="ARBA" id="ARBA00023242"/>
    </source>
</evidence>
<evidence type="ECO:0000313" key="10">
    <source>
        <dbReference type="EMBL" id="KAJ3697698.1"/>
    </source>
</evidence>
<keyword evidence="7" id="KW-0539">Nucleus</keyword>
<dbReference type="PANTHER" id="PTHR22930:SF259">
    <property type="entry name" value="OS08G0106900 PROTEIN"/>
    <property type="match status" value="1"/>
</dbReference>
<dbReference type="Pfam" id="PF26138">
    <property type="entry name" value="DUF8040"/>
    <property type="match status" value="1"/>
</dbReference>
<evidence type="ECO:0000256" key="5">
    <source>
        <dbReference type="ARBA" id="ARBA00022723"/>
    </source>
</evidence>
<dbReference type="InterPro" id="IPR058353">
    <property type="entry name" value="DUF8040"/>
</dbReference>
<comment type="subcellular location">
    <subcellularLocation>
        <location evidence="2">Nucleus</location>
    </subcellularLocation>
</comment>
<dbReference type="PANTHER" id="PTHR22930">
    <property type="match status" value="1"/>
</dbReference>
<dbReference type="GO" id="GO:0005634">
    <property type="term" value="C:nucleus"/>
    <property type="evidence" value="ECO:0007669"/>
    <property type="project" value="UniProtKB-SubCell"/>
</dbReference>
<dbReference type="EMBL" id="JAMRDG010000001">
    <property type="protein sequence ID" value="KAJ3697698.1"/>
    <property type="molecule type" value="Genomic_DNA"/>
</dbReference>
<sequence length="389" mass="44597">MSSDEERALILLMMEGAQWMCTVMQICILELMEEDNNSSQAAKEWIQGQLEGDPSRCFKSYRMSTENFNILCDELKAKGLACKGSVIVEEQVGMFLQILGHATSIQKISEDFQHSTETVWRCFLDVLHYVRRMDYISLPSSNACVHQKVSEGTIHAPFKDALGAIDCTHIPAFPDLDTDSLTRYRNRKRMLSQNVMAAVDFDGNFLAVIAGWEGEADDNRILRRAVGNDGIIIPPGKYYLVDRGFANTPQFLSPYRGRPYRLAEFHARNQSQNLYQCPEDLFNHRHVQLASIVEETFGILKSRFKILQMMPKYEYKIQVKIVIACCILHNFIKRQNSLKDVSDESLFYVPVEYDIPLDDNDGVRDLRCDDIQTAGNLRDNIRDILWAAR</sequence>
<dbReference type="AlphaFoldDB" id="A0AAD5ZGZ8"/>
<dbReference type="GO" id="GO:0016787">
    <property type="term" value="F:hydrolase activity"/>
    <property type="evidence" value="ECO:0007669"/>
    <property type="project" value="UniProtKB-KW"/>
</dbReference>
<evidence type="ECO:0000259" key="8">
    <source>
        <dbReference type="Pfam" id="PF13359"/>
    </source>
</evidence>
<dbReference type="Pfam" id="PF13359">
    <property type="entry name" value="DDE_Tnp_4"/>
    <property type="match status" value="1"/>
</dbReference>
<evidence type="ECO:0000256" key="1">
    <source>
        <dbReference type="ARBA" id="ARBA00001968"/>
    </source>
</evidence>
<feature type="domain" description="DDE Tnp4" evidence="8">
    <location>
        <begin position="165"/>
        <end position="330"/>
    </location>
</feature>
<name>A0AAD5ZGZ8_9POAL</name>
<evidence type="ECO:0008006" key="12">
    <source>
        <dbReference type="Google" id="ProtNLM"/>
    </source>
</evidence>
<gene>
    <name evidence="10" type="ORF">LUZ61_001403</name>
</gene>
<dbReference type="Proteomes" id="UP001210211">
    <property type="component" value="Unassembled WGS sequence"/>
</dbReference>
<comment type="cofactor">
    <cofactor evidence="1">
        <name>a divalent metal cation</name>
        <dbReference type="ChEBI" id="CHEBI:60240"/>
    </cofactor>
</comment>
<comment type="caution">
    <text evidence="10">The sequence shown here is derived from an EMBL/GenBank/DDBJ whole genome shotgun (WGS) entry which is preliminary data.</text>
</comment>
<evidence type="ECO:0000259" key="9">
    <source>
        <dbReference type="Pfam" id="PF26138"/>
    </source>
</evidence>
<keyword evidence="5" id="KW-0479">Metal-binding</keyword>
<dbReference type="InterPro" id="IPR027806">
    <property type="entry name" value="HARBI1_dom"/>
</dbReference>
<dbReference type="InterPro" id="IPR045249">
    <property type="entry name" value="HARBI1-like"/>
</dbReference>
<keyword evidence="6" id="KW-0378">Hydrolase</keyword>
<organism evidence="10 11">
    <name type="scientific">Rhynchospora tenuis</name>
    <dbReference type="NCBI Taxonomy" id="198213"/>
    <lineage>
        <taxon>Eukaryota</taxon>
        <taxon>Viridiplantae</taxon>
        <taxon>Streptophyta</taxon>
        <taxon>Embryophyta</taxon>
        <taxon>Tracheophyta</taxon>
        <taxon>Spermatophyta</taxon>
        <taxon>Magnoliopsida</taxon>
        <taxon>Liliopsida</taxon>
        <taxon>Poales</taxon>
        <taxon>Cyperaceae</taxon>
        <taxon>Cyperoideae</taxon>
        <taxon>Rhynchosporeae</taxon>
        <taxon>Rhynchospora</taxon>
    </lineage>
</organism>
<evidence type="ECO:0000256" key="2">
    <source>
        <dbReference type="ARBA" id="ARBA00004123"/>
    </source>
</evidence>
<evidence type="ECO:0000256" key="4">
    <source>
        <dbReference type="ARBA" id="ARBA00022722"/>
    </source>
</evidence>
<reference evidence="10 11" key="1">
    <citation type="journal article" date="2022" name="Cell">
        <title>Repeat-based holocentromeres influence genome architecture and karyotype evolution.</title>
        <authorList>
            <person name="Hofstatter P.G."/>
            <person name="Thangavel G."/>
            <person name="Lux T."/>
            <person name="Neumann P."/>
            <person name="Vondrak T."/>
            <person name="Novak P."/>
            <person name="Zhang M."/>
            <person name="Costa L."/>
            <person name="Castellani M."/>
            <person name="Scott A."/>
            <person name="Toegelov H."/>
            <person name="Fuchs J."/>
            <person name="Mata-Sucre Y."/>
            <person name="Dias Y."/>
            <person name="Vanzela A.L.L."/>
            <person name="Huettel B."/>
            <person name="Almeida C.C.S."/>
            <person name="Simkova H."/>
            <person name="Souza G."/>
            <person name="Pedrosa-Harand A."/>
            <person name="Macas J."/>
            <person name="Mayer K.F.X."/>
            <person name="Houben A."/>
            <person name="Marques A."/>
        </authorList>
    </citation>
    <scope>NUCLEOTIDE SEQUENCE [LARGE SCALE GENOMIC DNA]</scope>
    <source>
        <strain evidence="10">RhyTen1mFocal</strain>
    </source>
</reference>
<accession>A0AAD5ZGZ8</accession>
<feature type="domain" description="DUF8040" evidence="9">
    <location>
        <begin position="38"/>
        <end position="130"/>
    </location>
</feature>